<accession>A0AAD9P8F5</accession>
<sequence>MCARITQKDLVTIYVMIVRPVLECACPVWHINLPQYVSDNIEIIQRRALKFIFPGLGYAEIFRCVNLNTLKVRRTAFSKNRYDIRQVNVYTCYQYPEQIDSVTPLYRGDYTTANKHGTAEYSRLIRYHMCC</sequence>
<organism evidence="1 2">
    <name type="scientific">Ridgeia piscesae</name>
    <name type="common">Tubeworm</name>
    <dbReference type="NCBI Taxonomy" id="27915"/>
    <lineage>
        <taxon>Eukaryota</taxon>
        <taxon>Metazoa</taxon>
        <taxon>Spiralia</taxon>
        <taxon>Lophotrochozoa</taxon>
        <taxon>Annelida</taxon>
        <taxon>Polychaeta</taxon>
        <taxon>Sedentaria</taxon>
        <taxon>Canalipalpata</taxon>
        <taxon>Sabellida</taxon>
        <taxon>Siboglinidae</taxon>
        <taxon>Ridgeia</taxon>
    </lineage>
</organism>
<protein>
    <submittedName>
        <fullName evidence="1">Uncharacterized protein</fullName>
    </submittedName>
</protein>
<proteinExistence type="predicted"/>
<evidence type="ECO:0000313" key="1">
    <source>
        <dbReference type="EMBL" id="KAK2190141.1"/>
    </source>
</evidence>
<name>A0AAD9P8F5_RIDPI</name>
<reference evidence="1" key="1">
    <citation type="journal article" date="2023" name="Mol. Biol. Evol.">
        <title>Third-Generation Sequencing Reveals the Adaptive Role of the Epigenome in Three Deep-Sea Polychaetes.</title>
        <authorList>
            <person name="Perez M."/>
            <person name="Aroh O."/>
            <person name="Sun Y."/>
            <person name="Lan Y."/>
            <person name="Juniper S.K."/>
            <person name="Young C.R."/>
            <person name="Angers B."/>
            <person name="Qian P.Y."/>
        </authorList>
    </citation>
    <scope>NUCLEOTIDE SEQUENCE</scope>
    <source>
        <strain evidence="1">R07B-5</strain>
    </source>
</reference>
<dbReference type="EMBL" id="JAODUO010000087">
    <property type="protein sequence ID" value="KAK2190141.1"/>
    <property type="molecule type" value="Genomic_DNA"/>
</dbReference>
<dbReference type="AlphaFoldDB" id="A0AAD9P8F5"/>
<dbReference type="Proteomes" id="UP001209878">
    <property type="component" value="Unassembled WGS sequence"/>
</dbReference>
<gene>
    <name evidence="1" type="ORF">NP493_86g03046</name>
</gene>
<evidence type="ECO:0000313" key="2">
    <source>
        <dbReference type="Proteomes" id="UP001209878"/>
    </source>
</evidence>
<keyword evidence="2" id="KW-1185">Reference proteome</keyword>
<comment type="caution">
    <text evidence="1">The sequence shown here is derived from an EMBL/GenBank/DDBJ whole genome shotgun (WGS) entry which is preliminary data.</text>
</comment>